<feature type="region of interest" description="Disordered" evidence="1">
    <location>
        <begin position="171"/>
        <end position="193"/>
    </location>
</feature>
<keyword evidence="2" id="KW-0472">Membrane</keyword>
<dbReference type="RefSeq" id="WP_231249270.1">
    <property type="nucleotide sequence ID" value="NZ_BAAAMQ010000005.1"/>
</dbReference>
<comment type="caution">
    <text evidence="3">The sequence shown here is derived from an EMBL/GenBank/DDBJ whole genome shotgun (WGS) entry which is preliminary data.</text>
</comment>
<keyword evidence="2" id="KW-0812">Transmembrane</keyword>
<dbReference type="EMBL" id="BAAAMQ010000005">
    <property type="protein sequence ID" value="GAA2094143.1"/>
    <property type="molecule type" value="Genomic_DNA"/>
</dbReference>
<proteinExistence type="predicted"/>
<evidence type="ECO:0000313" key="3">
    <source>
        <dbReference type="EMBL" id="GAA2094143.1"/>
    </source>
</evidence>
<evidence type="ECO:0000313" key="4">
    <source>
        <dbReference type="Proteomes" id="UP001501161"/>
    </source>
</evidence>
<keyword evidence="2" id="KW-1133">Transmembrane helix</keyword>
<feature type="compositionally biased region" description="Polar residues" evidence="1">
    <location>
        <begin position="171"/>
        <end position="185"/>
    </location>
</feature>
<name>A0ABP5I731_9ACTN</name>
<keyword evidence="4" id="KW-1185">Reference proteome</keyword>
<protein>
    <submittedName>
        <fullName evidence="3">Uncharacterized protein</fullName>
    </submittedName>
</protein>
<evidence type="ECO:0000256" key="2">
    <source>
        <dbReference type="SAM" id="Phobius"/>
    </source>
</evidence>
<gene>
    <name evidence="3" type="ORF">GCM10009726_00760</name>
</gene>
<accession>A0ABP5I731</accession>
<dbReference type="Proteomes" id="UP001501161">
    <property type="component" value="Unassembled WGS sequence"/>
</dbReference>
<sequence length="193" mass="21282">MDPNTWGDLATWVTATVTLGALVAAIVAVRRSGELLQIEQERDKARDKRDADLREAAERAEQADLVAAWPYDVEDFGPLSVQLTGSSLPVYDVELEFVGPSGVETEELGLLPPGTQLHDWPQWMHDGEGTLADFRVALSFRDTAGRVWRRNEYGVLRWTGITVYPQPITSTASMGTPAISTTGQPEAQDDQRE</sequence>
<reference evidence="4" key="1">
    <citation type="journal article" date="2019" name="Int. J. Syst. Evol. Microbiol.">
        <title>The Global Catalogue of Microorganisms (GCM) 10K type strain sequencing project: providing services to taxonomists for standard genome sequencing and annotation.</title>
        <authorList>
            <consortium name="The Broad Institute Genomics Platform"/>
            <consortium name="The Broad Institute Genome Sequencing Center for Infectious Disease"/>
            <person name="Wu L."/>
            <person name="Ma J."/>
        </authorList>
    </citation>
    <scope>NUCLEOTIDE SEQUENCE [LARGE SCALE GENOMIC DNA]</scope>
    <source>
        <strain evidence="4">JCM 13813</strain>
    </source>
</reference>
<organism evidence="3 4">
    <name type="scientific">Nocardioides furvisabuli</name>
    <dbReference type="NCBI Taxonomy" id="375542"/>
    <lineage>
        <taxon>Bacteria</taxon>
        <taxon>Bacillati</taxon>
        <taxon>Actinomycetota</taxon>
        <taxon>Actinomycetes</taxon>
        <taxon>Propionibacteriales</taxon>
        <taxon>Nocardioidaceae</taxon>
        <taxon>Nocardioides</taxon>
    </lineage>
</organism>
<feature type="transmembrane region" description="Helical" evidence="2">
    <location>
        <begin position="12"/>
        <end position="29"/>
    </location>
</feature>
<evidence type="ECO:0000256" key="1">
    <source>
        <dbReference type="SAM" id="MobiDB-lite"/>
    </source>
</evidence>